<proteinExistence type="predicted"/>
<accession>A0A6A6AZV8</accession>
<feature type="non-terminal residue" evidence="2">
    <location>
        <position position="94"/>
    </location>
</feature>
<feature type="non-terminal residue" evidence="2">
    <location>
        <position position="1"/>
    </location>
</feature>
<gene>
    <name evidence="1" type="ORF">K452DRAFT_197791</name>
    <name evidence="2" type="ORF">K452DRAFT_214369</name>
</gene>
<keyword evidence="3" id="KW-1185">Reference proteome</keyword>
<evidence type="ECO:0000313" key="1">
    <source>
        <dbReference type="EMBL" id="KAF2136118.1"/>
    </source>
</evidence>
<organism evidence="2 3">
    <name type="scientific">Aplosporella prunicola CBS 121167</name>
    <dbReference type="NCBI Taxonomy" id="1176127"/>
    <lineage>
        <taxon>Eukaryota</taxon>
        <taxon>Fungi</taxon>
        <taxon>Dikarya</taxon>
        <taxon>Ascomycota</taxon>
        <taxon>Pezizomycotina</taxon>
        <taxon>Dothideomycetes</taxon>
        <taxon>Dothideomycetes incertae sedis</taxon>
        <taxon>Botryosphaeriales</taxon>
        <taxon>Aplosporellaceae</taxon>
        <taxon>Aplosporella</taxon>
    </lineage>
</organism>
<dbReference type="RefSeq" id="XP_033391836.1">
    <property type="nucleotide sequence ID" value="XM_033535980.1"/>
</dbReference>
<dbReference type="OrthoDB" id="5375264at2759"/>
<dbReference type="EMBL" id="ML995512">
    <property type="protein sequence ID" value="KAF2136808.1"/>
    <property type="molecule type" value="Genomic_DNA"/>
</dbReference>
<dbReference type="GeneID" id="54293476"/>
<evidence type="ECO:0000313" key="2">
    <source>
        <dbReference type="EMBL" id="KAF2136808.1"/>
    </source>
</evidence>
<protein>
    <submittedName>
        <fullName evidence="2">Uncharacterized protein</fullName>
    </submittedName>
</protein>
<sequence length="94" mass="10869">ISTSFDDLSEEDYLLIEMKDSGKGWEEIRAAWRDLTGQETAKSTLPNRYSRLKANLSNLSDQDLQNLVDAKAEVELEFEQEMWGRIQQRMAEKG</sequence>
<reference evidence="2" key="1">
    <citation type="journal article" date="2020" name="Stud. Mycol.">
        <title>101 Dothideomycetes genomes: a test case for predicting lifestyles and emergence of pathogens.</title>
        <authorList>
            <person name="Haridas S."/>
            <person name="Albert R."/>
            <person name="Binder M."/>
            <person name="Bloem J."/>
            <person name="Labutti K."/>
            <person name="Salamov A."/>
            <person name="Andreopoulos B."/>
            <person name="Baker S."/>
            <person name="Barry K."/>
            <person name="Bills G."/>
            <person name="Bluhm B."/>
            <person name="Cannon C."/>
            <person name="Castanera R."/>
            <person name="Culley D."/>
            <person name="Daum C."/>
            <person name="Ezra D."/>
            <person name="Gonzalez J."/>
            <person name="Henrissat B."/>
            <person name="Kuo A."/>
            <person name="Liang C."/>
            <person name="Lipzen A."/>
            <person name="Lutzoni F."/>
            <person name="Magnuson J."/>
            <person name="Mondo S."/>
            <person name="Nolan M."/>
            <person name="Ohm R."/>
            <person name="Pangilinan J."/>
            <person name="Park H.-J."/>
            <person name="Ramirez L."/>
            <person name="Alfaro M."/>
            <person name="Sun H."/>
            <person name="Tritt A."/>
            <person name="Yoshinaga Y."/>
            <person name="Zwiers L.-H."/>
            <person name="Turgeon B."/>
            <person name="Goodwin S."/>
            <person name="Spatafora J."/>
            <person name="Crous P."/>
            <person name="Grigoriev I."/>
        </authorList>
    </citation>
    <scope>NUCLEOTIDE SEQUENCE</scope>
    <source>
        <strain evidence="2">CBS 121167</strain>
    </source>
</reference>
<dbReference type="Proteomes" id="UP000799438">
    <property type="component" value="Unassembled WGS sequence"/>
</dbReference>
<name>A0A6A6AZV8_9PEZI</name>
<dbReference type="AlphaFoldDB" id="A0A6A6AZV8"/>
<evidence type="ECO:0000313" key="3">
    <source>
        <dbReference type="Proteomes" id="UP000799438"/>
    </source>
</evidence>
<dbReference type="EMBL" id="ML995533">
    <property type="protein sequence ID" value="KAF2136118.1"/>
    <property type="molecule type" value="Genomic_DNA"/>
</dbReference>